<reference evidence="1 2" key="1">
    <citation type="journal article" date="2014" name="Genome Biol. Evol.">
        <title>Genome degeneration and adaptation in a nascent stage of symbiosis.</title>
        <authorList>
            <person name="Oakeson K.F."/>
            <person name="Gil R."/>
            <person name="Clayton A.L."/>
            <person name="Dunn D.M."/>
            <person name="von Niederhausern A.C."/>
            <person name="Hamil C."/>
            <person name="Aoyagi A."/>
            <person name="Duval B."/>
            <person name="Baca A."/>
            <person name="Silva F.J."/>
            <person name="Vallier A."/>
            <person name="Jackson D.G."/>
            <person name="Latorre A."/>
            <person name="Weiss R.B."/>
            <person name="Heddi A."/>
            <person name="Moya A."/>
            <person name="Dale C."/>
        </authorList>
    </citation>
    <scope>NUCLEOTIDE SEQUENCE [LARGE SCALE GENOMIC DNA]</scope>
    <source>
        <strain evidence="1 2">HS1</strain>
    </source>
</reference>
<dbReference type="CDD" id="cd01029">
    <property type="entry name" value="TOPRIM_primases"/>
    <property type="match status" value="1"/>
</dbReference>
<sequence>MKATTQQEVVRRLILDFEFKEKEKYLQQGICPACHKRELFTSIEKPWILKCGRENKCAHQVIVKEIYQDIFEDWSRRYQETPDNPHAAAEAYLREARGLDTARLKGCFTQGAFSKNGKGSATVKFELACGASWERIIDQPQRFGKQKANIRGSYVGHWWVPPFVNLLEVNEIWVTEGIFNALSLCQAGLPAVATLSSNNYPLAALDMLAKELGERPRPRLIWAFDGDKAGTKHTLAFAARSEATGWKVRAAQPHKSSVCLDWNDLLLRDCFSKSDIKKYRYYGNLLLAKSPTEKALLMHQHNEWHAFYFEHDSRMYWFELDLDRYTRALERISNTGSEVIQEWEAKERAVKESGCVTEIANCWLTPLYFQRSEPTDESWYYVKVNMPNRPAVKDTFTANQLTSSAEFKKRLLHIAKGAVYTGSTKQLDKFIQMRLPEIKEVKTQNFIGYNKEYNAWLFNRVAVSNGKLYELNDEDYFEINNCSVKSLSLTPSLDINPNLNDFITEWMEDIWIAFGEKGYIALAFWLGSLFAEQIRERDKSFPFLEIVGEPGTGKSTLIEFLWKLAGREEYEGFDPSKSTAAARGRNFAQVGNLPVVLIEGDRSSDNVKQRAFDWDELKSLYNGRASRAVGIKSNNNETYEPPFRGSIVIAQNANTDGSKAFLERIIHLYTDKSGQSVQTRHAAERLEQIGVCNVSGFTLTAIMGEKKVLNTYANEYESVRNELESHPNIRHIRIAKNHAQLAALLKALAQVVPITKDRLEKTRHVITTMAIERCQALKKDHPTVQEFWELFDYLDELAACGINHSSDDNEIAINFNHMEEVAAAHRQRIPFTLTEIKKLLKNGNERRFIRQSTTRSAVSERYNRGRGEMQRMPETFRCWIFRRDK</sequence>
<dbReference type="SUPFAM" id="SSF56731">
    <property type="entry name" value="DNA primase core"/>
    <property type="match status" value="1"/>
</dbReference>
<dbReference type="Proteomes" id="UP000019028">
    <property type="component" value="Chromosome"/>
</dbReference>
<name>W0HZF3_9GAMM</name>
<dbReference type="AlphaFoldDB" id="W0HZF3"/>
<dbReference type="RefSeq" id="WP_025422737.1">
    <property type="nucleotide sequence ID" value="NZ_CP006569.1"/>
</dbReference>
<dbReference type="EMBL" id="CP006569">
    <property type="protein sequence ID" value="AHF77585.1"/>
    <property type="molecule type" value="Genomic_DNA"/>
</dbReference>
<dbReference type="HOGENOM" id="CLU_320479_0_0_6"/>
<evidence type="ECO:0000313" key="1">
    <source>
        <dbReference type="EMBL" id="AHF77585.1"/>
    </source>
</evidence>
<proteinExistence type="predicted"/>
<dbReference type="Pfam" id="PF13155">
    <property type="entry name" value="Toprim_2"/>
    <property type="match status" value="1"/>
</dbReference>
<organism evidence="1 2">
    <name type="scientific">Sodalis praecaptivus</name>
    <dbReference type="NCBI Taxonomy" id="1239307"/>
    <lineage>
        <taxon>Bacteria</taxon>
        <taxon>Pseudomonadati</taxon>
        <taxon>Pseudomonadota</taxon>
        <taxon>Gammaproteobacteria</taxon>
        <taxon>Enterobacterales</taxon>
        <taxon>Bruguierivoracaceae</taxon>
        <taxon>Sodalis</taxon>
    </lineage>
</organism>
<keyword evidence="2" id="KW-1185">Reference proteome</keyword>
<gene>
    <name evidence="1" type="ORF">Sant_2550</name>
</gene>
<protein>
    <submittedName>
        <fullName evidence="1">Putative phage-related protein, primase domain present</fullName>
    </submittedName>
</protein>
<dbReference type="KEGG" id="sod:Sant_2550"/>
<dbReference type="InterPro" id="IPR034154">
    <property type="entry name" value="TOPRIM_DnaG/twinkle"/>
</dbReference>
<dbReference type="SUPFAM" id="SSF52540">
    <property type="entry name" value="P-loop containing nucleoside triphosphate hydrolases"/>
    <property type="match status" value="1"/>
</dbReference>
<dbReference type="InterPro" id="IPR027417">
    <property type="entry name" value="P-loop_NTPase"/>
</dbReference>
<accession>W0HZF3</accession>
<dbReference type="Gene3D" id="3.40.1360.10">
    <property type="match status" value="1"/>
</dbReference>
<dbReference type="PATRIC" id="fig|1239307.3.peg.2843"/>
<dbReference type="OrthoDB" id="5618772at2"/>
<evidence type="ECO:0000313" key="2">
    <source>
        <dbReference type="Proteomes" id="UP000019028"/>
    </source>
</evidence>